<reference evidence="2 4" key="2">
    <citation type="submission" date="2007-08" db="EMBL/GenBank/DDBJ databases">
        <authorList>
            <person name="Fulton L."/>
            <person name="Clifton S."/>
            <person name="Fulton B."/>
            <person name="Xu J."/>
            <person name="Minx P."/>
            <person name="Pepin K.H."/>
            <person name="Johnson M."/>
            <person name="Thiruvilangam P."/>
            <person name="Bhonagiri V."/>
            <person name="Nash W.E."/>
            <person name="Wang C."/>
            <person name="Mardis E.R."/>
            <person name="Wilson R.K."/>
        </authorList>
    </citation>
    <scope>NUCLEOTIDE SEQUENCE [LARGE SCALE GENOMIC DNA]</scope>
    <source>
        <strain evidence="2 4">DSM 753</strain>
    </source>
</reference>
<name>A7VUE3_9FIRM</name>
<dbReference type="Pfam" id="PF13443">
    <property type="entry name" value="HTH_26"/>
    <property type="match status" value="1"/>
</dbReference>
<comment type="caution">
    <text evidence="2">The sequence shown here is derived from an EMBL/GenBank/DDBJ whole genome shotgun (WGS) entry which is preliminary data.</text>
</comment>
<proteinExistence type="predicted"/>
<dbReference type="Gene3D" id="1.10.260.40">
    <property type="entry name" value="lambda repressor-like DNA-binding domains"/>
    <property type="match status" value="1"/>
</dbReference>
<evidence type="ECO:0000313" key="4">
    <source>
        <dbReference type="Proteomes" id="UP000003490"/>
    </source>
</evidence>
<dbReference type="Proteomes" id="UP000220611">
    <property type="component" value="Unassembled WGS sequence"/>
</dbReference>
<dbReference type="SMART" id="SM00530">
    <property type="entry name" value="HTH_XRE"/>
    <property type="match status" value="1"/>
</dbReference>
<organism evidence="2 4">
    <name type="scientific">[Clostridium] leptum DSM 753</name>
    <dbReference type="NCBI Taxonomy" id="428125"/>
    <lineage>
        <taxon>Bacteria</taxon>
        <taxon>Bacillati</taxon>
        <taxon>Bacillota</taxon>
        <taxon>Clostridia</taxon>
        <taxon>Eubacteriales</taxon>
        <taxon>Oscillospiraceae</taxon>
        <taxon>Oscillospiraceae incertae sedis</taxon>
    </lineage>
</organism>
<keyword evidence="2" id="KW-0238">DNA-binding</keyword>
<dbReference type="CDD" id="cd00093">
    <property type="entry name" value="HTH_XRE"/>
    <property type="match status" value="1"/>
</dbReference>
<evidence type="ECO:0000259" key="1">
    <source>
        <dbReference type="PROSITE" id="PS50943"/>
    </source>
</evidence>
<accession>A7VUE3</accession>
<protein>
    <submittedName>
        <fullName evidence="2">DNA-binding helix-turn-helix protein</fullName>
    </submittedName>
    <submittedName>
        <fullName evidence="3">XRE family transcriptional regulator</fullName>
    </submittedName>
</protein>
<dbReference type="EMBL" id="ABCB02000019">
    <property type="protein sequence ID" value="EDO60593.1"/>
    <property type="molecule type" value="Genomic_DNA"/>
</dbReference>
<dbReference type="HOGENOM" id="CLU_066192_50_1_9"/>
<dbReference type="GO" id="GO:0003677">
    <property type="term" value="F:DNA binding"/>
    <property type="evidence" value="ECO:0007669"/>
    <property type="project" value="UniProtKB-KW"/>
</dbReference>
<evidence type="ECO:0000313" key="2">
    <source>
        <dbReference type="EMBL" id="EDO60593.1"/>
    </source>
</evidence>
<feature type="domain" description="HTH cro/C1-type" evidence="1">
    <location>
        <begin position="16"/>
        <end position="71"/>
    </location>
</feature>
<dbReference type="InterPro" id="IPR001387">
    <property type="entry name" value="Cro/C1-type_HTH"/>
</dbReference>
<dbReference type="AlphaFoldDB" id="A7VUE3"/>
<dbReference type="SUPFAM" id="SSF47413">
    <property type="entry name" value="lambda repressor-like DNA-binding domains"/>
    <property type="match status" value="1"/>
</dbReference>
<dbReference type="PROSITE" id="PS50943">
    <property type="entry name" value="HTH_CROC1"/>
    <property type="match status" value="1"/>
</dbReference>
<dbReference type="Proteomes" id="UP000003490">
    <property type="component" value="Unassembled WGS sequence"/>
</dbReference>
<evidence type="ECO:0000313" key="3">
    <source>
        <dbReference type="EMBL" id="PEQ24826.1"/>
    </source>
</evidence>
<reference evidence="2 4" key="1">
    <citation type="submission" date="2007-08" db="EMBL/GenBank/DDBJ databases">
        <title>Draft genome sequence of Clostridium leptum (DSM 753).</title>
        <authorList>
            <person name="Sudarsanam P."/>
            <person name="Ley R."/>
            <person name="Guruge J."/>
            <person name="Turnbaugh P.J."/>
            <person name="Mahowald M."/>
            <person name="Liep D."/>
            <person name="Gordon J."/>
        </authorList>
    </citation>
    <scope>NUCLEOTIDE SEQUENCE [LARGE SCALE GENOMIC DNA]</scope>
    <source>
        <strain evidence="2 4">DSM 753</strain>
    </source>
</reference>
<dbReference type="eggNOG" id="COG1476">
    <property type="taxonomic scope" value="Bacteria"/>
</dbReference>
<dbReference type="InterPro" id="IPR010982">
    <property type="entry name" value="Lambda_DNA-bd_dom_sf"/>
</dbReference>
<keyword evidence="5" id="KW-1185">Reference proteome</keyword>
<sequence length="86" mass="9730">MEEKNLTCSDALRKRISELCKRRNITTNHLADMAGLRQSTVDAVVRGVTKNPGLKSIYQIATGFGMTLSEFLDFPEMNEVEFDDFN</sequence>
<gene>
    <name evidence="3" type="ORF">CH238_07420</name>
    <name evidence="2" type="ORF">CLOLEP_02189</name>
</gene>
<reference evidence="3 5" key="3">
    <citation type="submission" date="2017-07" db="EMBL/GenBank/DDBJ databases">
        <title>Prevalence of linear plasmids in Cutibacterium (Propionibacterium) acnes isolates obtained from prostatic tissue.</title>
        <authorList>
            <person name="Davidsson S."/>
            <person name="Carlsson J."/>
            <person name="Molling P."/>
            <person name="Andren O."/>
            <person name="Andersson S.-O."/>
            <person name="Brzuszkiewicz E."/>
            <person name="Poehlein A."/>
            <person name="Al-Zeer M."/>
            <person name="Brinkmann V."/>
            <person name="Scavenius C."/>
            <person name="Nazipi S."/>
            <person name="Soderquist B."/>
            <person name="Bruggemann H."/>
        </authorList>
    </citation>
    <scope>NUCLEOTIDE SEQUENCE [LARGE SCALE GENOMIC DNA]</scope>
    <source>
        <strain evidence="3 5">DSM 753</strain>
    </source>
</reference>
<dbReference type="EMBL" id="NOXF01000004">
    <property type="protein sequence ID" value="PEQ24826.1"/>
    <property type="molecule type" value="Genomic_DNA"/>
</dbReference>
<evidence type="ECO:0000313" key="5">
    <source>
        <dbReference type="Proteomes" id="UP000220611"/>
    </source>
</evidence>